<feature type="region of interest" description="Disordered" evidence="1">
    <location>
        <begin position="209"/>
        <end position="233"/>
    </location>
</feature>
<feature type="region of interest" description="Disordered" evidence="1">
    <location>
        <begin position="259"/>
        <end position="290"/>
    </location>
</feature>
<reference evidence="2 3" key="1">
    <citation type="submission" date="2016-10" db="EMBL/GenBank/DDBJ databases">
        <authorList>
            <person name="de Groot N.N."/>
        </authorList>
    </citation>
    <scope>NUCLEOTIDE SEQUENCE [LARGE SCALE GENOMIC DNA]</scope>
    <source>
        <strain evidence="2 3">CGMCC 4.5506</strain>
    </source>
</reference>
<dbReference type="EMBL" id="FMZE01000012">
    <property type="protein sequence ID" value="SDD78707.1"/>
    <property type="molecule type" value="Genomic_DNA"/>
</dbReference>
<dbReference type="RefSeq" id="WP_091809723.1">
    <property type="nucleotide sequence ID" value="NZ_CP016353.1"/>
</dbReference>
<dbReference type="Proteomes" id="UP000199494">
    <property type="component" value="Unassembled WGS sequence"/>
</dbReference>
<proteinExistence type="predicted"/>
<dbReference type="AlphaFoldDB" id="A0A222VTM3"/>
<gene>
    <name evidence="2" type="ORF">SAMN05421630_112145</name>
</gene>
<evidence type="ECO:0000313" key="2">
    <source>
        <dbReference type="EMBL" id="SDD78707.1"/>
    </source>
</evidence>
<dbReference type="OrthoDB" id="3424167at2"/>
<evidence type="ECO:0000313" key="3">
    <source>
        <dbReference type="Proteomes" id="UP000199494"/>
    </source>
</evidence>
<name>A0A222VTM3_9PSEU</name>
<feature type="compositionally biased region" description="Basic and acidic residues" evidence="1">
    <location>
        <begin position="281"/>
        <end position="290"/>
    </location>
</feature>
<sequence length="290" mass="31698">MNLRAAHESSELPSYRALMVVDMKNFSGEKGRDHAGVTQQIPLLLRQSFHRCGSFDLWNAARFHGTTGDGYFLGFKTRYLPLLLNPFLVALQDELEYQNRISTVEQPMRMRVSLTVGPMTDSGRNTISDGSGDARIEAHRMIDDESVRDLLARSNNTTCVAAIVSARVYEDVVISGYSAEDPDLYVPVGVTVKTYSGRAYLRVPKPSGSLLSQGFRRPGENQNVDLAGTGEADNARQGKASYVGISNANGPVGQVITGHGQTIHTGHGMQYNSIPQSDPKPAIDPHENPH</sequence>
<dbReference type="STRING" id="530584.SAMN05421630_112145"/>
<organism evidence="2 3">
    <name type="scientific">Prauserella marina</name>
    <dbReference type="NCBI Taxonomy" id="530584"/>
    <lineage>
        <taxon>Bacteria</taxon>
        <taxon>Bacillati</taxon>
        <taxon>Actinomycetota</taxon>
        <taxon>Actinomycetes</taxon>
        <taxon>Pseudonocardiales</taxon>
        <taxon>Pseudonocardiaceae</taxon>
        <taxon>Prauserella</taxon>
    </lineage>
</organism>
<feature type="compositionally biased region" description="Low complexity" evidence="1">
    <location>
        <begin position="259"/>
        <end position="268"/>
    </location>
</feature>
<keyword evidence="3" id="KW-1185">Reference proteome</keyword>
<accession>A0A222VTM3</accession>
<protein>
    <submittedName>
        <fullName evidence="2">Uncharacterized protein</fullName>
    </submittedName>
</protein>
<dbReference type="KEGG" id="pmad:BAY61_21745"/>
<evidence type="ECO:0000256" key="1">
    <source>
        <dbReference type="SAM" id="MobiDB-lite"/>
    </source>
</evidence>